<evidence type="ECO:0000313" key="2">
    <source>
        <dbReference type="EMBL" id="MBY8820732.1"/>
    </source>
</evidence>
<proteinExistence type="predicted"/>
<feature type="transmembrane region" description="Helical" evidence="1">
    <location>
        <begin position="339"/>
        <end position="359"/>
    </location>
</feature>
<name>A0ABS7PHF4_9SPHN</name>
<reference evidence="2 3" key="1">
    <citation type="submission" date="2021-08" db="EMBL/GenBank/DDBJ databases">
        <authorList>
            <person name="Tuo L."/>
        </authorList>
    </citation>
    <scope>NUCLEOTIDE SEQUENCE [LARGE SCALE GENOMIC DNA]</scope>
    <source>
        <strain evidence="2 3">JCM 31229</strain>
    </source>
</reference>
<organism evidence="2 3">
    <name type="scientific">Sphingomonas colocasiae</name>
    <dbReference type="NCBI Taxonomy" id="1848973"/>
    <lineage>
        <taxon>Bacteria</taxon>
        <taxon>Pseudomonadati</taxon>
        <taxon>Pseudomonadota</taxon>
        <taxon>Alphaproteobacteria</taxon>
        <taxon>Sphingomonadales</taxon>
        <taxon>Sphingomonadaceae</taxon>
        <taxon>Sphingomonas</taxon>
    </lineage>
</organism>
<dbReference type="RefSeq" id="WP_222987849.1">
    <property type="nucleotide sequence ID" value="NZ_JAINVV010000001.1"/>
</dbReference>
<dbReference type="PANTHER" id="PTHR32309:SF13">
    <property type="entry name" value="FERRIC ENTEROBACTIN TRANSPORT PROTEIN FEPE"/>
    <property type="match status" value="1"/>
</dbReference>
<dbReference type="InterPro" id="IPR050445">
    <property type="entry name" value="Bact_polysacc_biosynth/exp"/>
</dbReference>
<dbReference type="EMBL" id="JAINVV010000001">
    <property type="protein sequence ID" value="MBY8820732.1"/>
    <property type="molecule type" value="Genomic_DNA"/>
</dbReference>
<keyword evidence="1" id="KW-1133">Transmembrane helix</keyword>
<keyword evidence="1" id="KW-0812">Transmembrane</keyword>
<dbReference type="PANTHER" id="PTHR32309">
    <property type="entry name" value="TYROSINE-PROTEIN KINASE"/>
    <property type="match status" value="1"/>
</dbReference>
<dbReference type="Proteomes" id="UP000706039">
    <property type="component" value="Unassembled WGS sequence"/>
</dbReference>
<evidence type="ECO:0000256" key="1">
    <source>
        <dbReference type="SAM" id="Phobius"/>
    </source>
</evidence>
<accession>A0ABS7PHF4</accession>
<evidence type="ECO:0000313" key="3">
    <source>
        <dbReference type="Proteomes" id="UP000706039"/>
    </source>
</evidence>
<comment type="caution">
    <text evidence="2">The sequence shown here is derived from an EMBL/GenBank/DDBJ whole genome shotgun (WGS) entry which is preliminary data.</text>
</comment>
<keyword evidence="1" id="KW-0472">Membrane</keyword>
<gene>
    <name evidence="2" type="ORF">K7G82_00415</name>
</gene>
<keyword evidence="3" id="KW-1185">Reference proteome</keyword>
<sequence length="377" mass="41075">MSRPLEFWRSATDLVADDRRRRIGYAVLALLLALLCIFPQPYVARAKVTPQDNNSVGLGSMLNAVGGQLQSFASLFGGAKQPIDFYLAVGRSAEVTDDVIRRLKLVGPSADYATAADARIALARKVDIHSLTGGMIEIETRTHDPERSQALTKAYVGAISDRIIALGRDRIARKRQIVLERFEEAGDRVVKAEAALNAFRRRNNLAEPEAQLGSALALRTGLEARLQAKLVELQTLQRFQGAENPQLQAVQSEVASLRAQISRTVQPGPGAAGPNVAGLSEISGEYLDRYRDYRFAQALYEVYARSSEEVAVETLAAETASDVQVVEAPHLDAGRHYNVPAVALLLLLLVGIFFTEIYAPSTGIALFRRRPPADAGQ</sequence>
<protein>
    <submittedName>
        <fullName evidence="2">Capsule biosynthesis protein</fullName>
    </submittedName>
</protein>